<gene>
    <name evidence="2" type="ORF">F383_14978</name>
</gene>
<evidence type="ECO:0000313" key="2">
    <source>
        <dbReference type="EMBL" id="KHG11699.1"/>
    </source>
</evidence>
<name>A0A0B0NIS7_GOSAR</name>
<feature type="region of interest" description="Disordered" evidence="1">
    <location>
        <begin position="1"/>
        <end position="35"/>
    </location>
</feature>
<dbReference type="EMBL" id="KN396348">
    <property type="protein sequence ID" value="KHG11699.1"/>
    <property type="molecule type" value="Genomic_DNA"/>
</dbReference>
<accession>A0A0B0NIS7</accession>
<evidence type="ECO:0000313" key="3">
    <source>
        <dbReference type="Proteomes" id="UP000032142"/>
    </source>
</evidence>
<evidence type="ECO:0000256" key="1">
    <source>
        <dbReference type="SAM" id="MobiDB-lite"/>
    </source>
</evidence>
<keyword evidence="3" id="KW-1185">Reference proteome</keyword>
<dbReference type="AlphaFoldDB" id="A0A0B0NIS7"/>
<sequence length="62" mass="6889">MPASTQERVATEPPPYGGRQQTDDGRFRQRRRTPTVPTVVRYGKRGLDVVRGCMVNGSGERG</sequence>
<dbReference type="Proteomes" id="UP000032142">
    <property type="component" value="Unassembled WGS sequence"/>
</dbReference>
<protein>
    <submittedName>
        <fullName evidence="2">Uncharacterized protein</fullName>
    </submittedName>
</protein>
<proteinExistence type="predicted"/>
<reference evidence="3" key="1">
    <citation type="submission" date="2014-09" db="EMBL/GenBank/DDBJ databases">
        <authorList>
            <person name="Mudge J."/>
            <person name="Ramaraj T."/>
            <person name="Lindquist I.E."/>
            <person name="Bharti A.K."/>
            <person name="Sundararajan A."/>
            <person name="Cameron C.T."/>
            <person name="Woodward J.E."/>
            <person name="May G.D."/>
            <person name="Brubaker C."/>
            <person name="Broadhvest J."/>
            <person name="Wilkins T.A."/>
        </authorList>
    </citation>
    <scope>NUCLEOTIDE SEQUENCE</scope>
    <source>
        <strain evidence="3">cv. AKA8401</strain>
    </source>
</reference>
<organism evidence="2 3">
    <name type="scientific">Gossypium arboreum</name>
    <name type="common">Tree cotton</name>
    <name type="synonym">Gossypium nanking</name>
    <dbReference type="NCBI Taxonomy" id="29729"/>
    <lineage>
        <taxon>Eukaryota</taxon>
        <taxon>Viridiplantae</taxon>
        <taxon>Streptophyta</taxon>
        <taxon>Embryophyta</taxon>
        <taxon>Tracheophyta</taxon>
        <taxon>Spermatophyta</taxon>
        <taxon>Magnoliopsida</taxon>
        <taxon>eudicotyledons</taxon>
        <taxon>Gunneridae</taxon>
        <taxon>Pentapetalae</taxon>
        <taxon>rosids</taxon>
        <taxon>malvids</taxon>
        <taxon>Malvales</taxon>
        <taxon>Malvaceae</taxon>
        <taxon>Malvoideae</taxon>
        <taxon>Gossypium</taxon>
    </lineage>
</organism>